<accession>A0A3N6N339</accession>
<dbReference type="AlphaFoldDB" id="A0A3N6N339"/>
<gene>
    <name evidence="2" type="ORF">EA472_01655</name>
</gene>
<protein>
    <submittedName>
        <fullName evidence="2">Uncharacterized protein</fullName>
    </submittedName>
</protein>
<keyword evidence="1" id="KW-1133">Transmembrane helix</keyword>
<name>A0A3N6N339_NATCH</name>
<reference evidence="2 3" key="1">
    <citation type="submission" date="2018-10" db="EMBL/GenBank/DDBJ databases">
        <title>Natrarchaeobius chitinivorans gen. nov., sp. nov., and Natrarchaeobius haloalkaliphilus sp. nov., alkaliphilic, chitin-utilizing haloarchaea from hypersaline alkaline lakes.</title>
        <authorList>
            <person name="Sorokin D.Y."/>
            <person name="Elcheninov A.G."/>
            <person name="Kostrikina N.A."/>
            <person name="Bale N.J."/>
            <person name="Sinninghe Damste J.S."/>
            <person name="Khijniak T.V."/>
            <person name="Kublanov I.V."/>
            <person name="Toshchakov S.V."/>
        </authorList>
    </citation>
    <scope>NUCLEOTIDE SEQUENCE [LARGE SCALE GENOMIC DNA]</scope>
    <source>
        <strain evidence="2 3">AArcht7</strain>
    </source>
</reference>
<keyword evidence="3" id="KW-1185">Reference proteome</keyword>
<evidence type="ECO:0000313" key="2">
    <source>
        <dbReference type="EMBL" id="RQH03312.1"/>
    </source>
</evidence>
<feature type="transmembrane region" description="Helical" evidence="1">
    <location>
        <begin position="33"/>
        <end position="52"/>
    </location>
</feature>
<dbReference type="OrthoDB" id="204947at2157"/>
<evidence type="ECO:0000313" key="3">
    <source>
        <dbReference type="Proteomes" id="UP000281431"/>
    </source>
</evidence>
<dbReference type="EMBL" id="REFZ01000001">
    <property type="protein sequence ID" value="RQH03312.1"/>
    <property type="molecule type" value="Genomic_DNA"/>
</dbReference>
<sequence length="114" mass="12223">MGELTRPIWVAYPLSALAAGFGHCYLGLWKRGAIWFALYVLALGALSARTLAGAFEPGQPFVVTALQFDAVNYVDVAVPLAVVLVCLLDVYLIGLSDRTEPTATPPDEPRSNDS</sequence>
<proteinExistence type="predicted"/>
<comment type="caution">
    <text evidence="2">The sequence shown here is derived from an EMBL/GenBank/DDBJ whole genome shotgun (WGS) entry which is preliminary data.</text>
</comment>
<keyword evidence="1" id="KW-0812">Transmembrane</keyword>
<keyword evidence="1" id="KW-0472">Membrane</keyword>
<evidence type="ECO:0000256" key="1">
    <source>
        <dbReference type="SAM" id="Phobius"/>
    </source>
</evidence>
<feature type="transmembrane region" description="Helical" evidence="1">
    <location>
        <begin position="72"/>
        <end position="93"/>
    </location>
</feature>
<dbReference type="Proteomes" id="UP000281431">
    <property type="component" value="Unassembled WGS sequence"/>
</dbReference>
<organism evidence="2 3">
    <name type="scientific">Natrarchaeobius chitinivorans</name>
    <dbReference type="NCBI Taxonomy" id="1679083"/>
    <lineage>
        <taxon>Archaea</taxon>
        <taxon>Methanobacteriati</taxon>
        <taxon>Methanobacteriota</taxon>
        <taxon>Stenosarchaea group</taxon>
        <taxon>Halobacteria</taxon>
        <taxon>Halobacteriales</taxon>
        <taxon>Natrialbaceae</taxon>
        <taxon>Natrarchaeobius</taxon>
    </lineage>
</organism>
<feature type="transmembrane region" description="Helical" evidence="1">
    <location>
        <begin position="6"/>
        <end position="26"/>
    </location>
</feature>